<name>A0ABW4P613_9NOCA</name>
<proteinExistence type="predicted"/>
<evidence type="ECO:0000313" key="2">
    <source>
        <dbReference type="EMBL" id="MFD1813951.1"/>
    </source>
</evidence>
<keyword evidence="1" id="KW-0812">Transmembrane</keyword>
<dbReference type="EMBL" id="JBHUFB010000012">
    <property type="protein sequence ID" value="MFD1813951.1"/>
    <property type="molecule type" value="Genomic_DNA"/>
</dbReference>
<protein>
    <submittedName>
        <fullName evidence="2">ABC transporter permease</fullName>
    </submittedName>
</protein>
<keyword evidence="1" id="KW-1133">Transmembrane helix</keyword>
<keyword evidence="3" id="KW-1185">Reference proteome</keyword>
<evidence type="ECO:0000313" key="3">
    <source>
        <dbReference type="Proteomes" id="UP001597286"/>
    </source>
</evidence>
<sequence length="149" mass="15908">MSRAVWWASVVAALAITLWVGNSPMVDVSMSCSKSGELYLDDGRTSSFQCDDSITRVLGIWPLVGLGVLLTTPPLVAALAKRQWVSWLAVVLLVGLSVAGIVNWASYWRVLLFAVPLAAFGWTAIVVQQAGPRLERQRSGSDAGPAGPL</sequence>
<dbReference type="RefSeq" id="WP_378486427.1">
    <property type="nucleotide sequence ID" value="NZ_JBHUFB010000012.1"/>
</dbReference>
<organism evidence="2 3">
    <name type="scientific">Rhodococcus gannanensis</name>
    <dbReference type="NCBI Taxonomy" id="1960308"/>
    <lineage>
        <taxon>Bacteria</taxon>
        <taxon>Bacillati</taxon>
        <taxon>Actinomycetota</taxon>
        <taxon>Actinomycetes</taxon>
        <taxon>Mycobacteriales</taxon>
        <taxon>Nocardiaceae</taxon>
        <taxon>Rhodococcus</taxon>
    </lineage>
</organism>
<feature type="transmembrane region" description="Helical" evidence="1">
    <location>
        <begin position="108"/>
        <end position="127"/>
    </location>
</feature>
<accession>A0ABW4P613</accession>
<feature type="transmembrane region" description="Helical" evidence="1">
    <location>
        <begin position="84"/>
        <end position="102"/>
    </location>
</feature>
<dbReference type="Proteomes" id="UP001597286">
    <property type="component" value="Unassembled WGS sequence"/>
</dbReference>
<gene>
    <name evidence="2" type="ORF">ACFSJG_17150</name>
</gene>
<feature type="transmembrane region" description="Helical" evidence="1">
    <location>
        <begin position="57"/>
        <end position="77"/>
    </location>
</feature>
<evidence type="ECO:0000256" key="1">
    <source>
        <dbReference type="SAM" id="Phobius"/>
    </source>
</evidence>
<keyword evidence="1" id="KW-0472">Membrane</keyword>
<comment type="caution">
    <text evidence="2">The sequence shown here is derived from an EMBL/GenBank/DDBJ whole genome shotgun (WGS) entry which is preliminary data.</text>
</comment>
<reference evidence="3" key="1">
    <citation type="journal article" date="2019" name="Int. J. Syst. Evol. Microbiol.">
        <title>The Global Catalogue of Microorganisms (GCM) 10K type strain sequencing project: providing services to taxonomists for standard genome sequencing and annotation.</title>
        <authorList>
            <consortium name="The Broad Institute Genomics Platform"/>
            <consortium name="The Broad Institute Genome Sequencing Center for Infectious Disease"/>
            <person name="Wu L."/>
            <person name="Ma J."/>
        </authorList>
    </citation>
    <scope>NUCLEOTIDE SEQUENCE [LARGE SCALE GENOMIC DNA]</scope>
    <source>
        <strain evidence="3">DT72</strain>
    </source>
</reference>